<evidence type="ECO:0000313" key="2">
    <source>
        <dbReference type="EMBL" id="SHH44938.1"/>
    </source>
</evidence>
<dbReference type="RefSeq" id="WP_073102426.1">
    <property type="nucleotide sequence ID" value="NZ_FQXE01000003.1"/>
</dbReference>
<protein>
    <submittedName>
        <fullName evidence="2">Acyl-coenzyme A:6-aminopenicillanic acid acyl-transferase</fullName>
    </submittedName>
</protein>
<evidence type="ECO:0000259" key="1">
    <source>
        <dbReference type="Pfam" id="PF03417"/>
    </source>
</evidence>
<dbReference type="AlphaFoldDB" id="A0A1M5T2M9"/>
<dbReference type="InterPro" id="IPR047794">
    <property type="entry name" value="C45_proenzyme-like"/>
</dbReference>
<gene>
    <name evidence="2" type="ORF">SAMN04488135_103253</name>
</gene>
<dbReference type="Pfam" id="PF03417">
    <property type="entry name" value="AAT"/>
    <property type="match status" value="1"/>
</dbReference>
<dbReference type="Gene3D" id="3.60.60.10">
    <property type="entry name" value="Penicillin V Acylase, Chain A"/>
    <property type="match status" value="1"/>
</dbReference>
<dbReference type="PANTHER" id="PTHR34180:SF1">
    <property type="entry name" value="BETA-ALANYL-DOPAMINE_CARCININE HYDROLASE"/>
    <property type="match status" value="1"/>
</dbReference>
<dbReference type="PANTHER" id="PTHR34180">
    <property type="entry name" value="PEPTIDASE C45"/>
    <property type="match status" value="1"/>
</dbReference>
<dbReference type="InterPro" id="IPR047801">
    <property type="entry name" value="Peptidase_C45"/>
</dbReference>
<dbReference type="EMBL" id="FQXE01000003">
    <property type="protein sequence ID" value="SHH44938.1"/>
    <property type="molecule type" value="Genomic_DNA"/>
</dbReference>
<evidence type="ECO:0000313" key="3">
    <source>
        <dbReference type="Proteomes" id="UP000184226"/>
    </source>
</evidence>
<reference evidence="2 3" key="1">
    <citation type="submission" date="2016-11" db="EMBL/GenBank/DDBJ databases">
        <authorList>
            <person name="Jaros S."/>
            <person name="Januszkiewicz K."/>
            <person name="Wedrychowicz H."/>
        </authorList>
    </citation>
    <scope>NUCLEOTIDE SEQUENCE [LARGE SCALE GENOMIC DNA]</scope>
    <source>
        <strain evidence="2 3">CGMCC 1.10190</strain>
    </source>
</reference>
<keyword evidence="2" id="KW-0808">Transferase</keyword>
<dbReference type="GO" id="GO:0016740">
    <property type="term" value="F:transferase activity"/>
    <property type="evidence" value="ECO:0007669"/>
    <property type="project" value="UniProtKB-KW"/>
</dbReference>
<dbReference type="NCBIfam" id="NF040521">
    <property type="entry name" value="C45_proenzyme"/>
    <property type="match status" value="1"/>
</dbReference>
<organism evidence="2 3">
    <name type="scientific">Pollutimonas bauzanensis</name>
    <dbReference type="NCBI Taxonomy" id="658167"/>
    <lineage>
        <taxon>Bacteria</taxon>
        <taxon>Pseudomonadati</taxon>
        <taxon>Pseudomonadota</taxon>
        <taxon>Betaproteobacteria</taxon>
        <taxon>Burkholderiales</taxon>
        <taxon>Alcaligenaceae</taxon>
        <taxon>Pollutimonas</taxon>
    </lineage>
</organism>
<proteinExistence type="predicted"/>
<dbReference type="Proteomes" id="UP000184226">
    <property type="component" value="Unassembled WGS sequence"/>
</dbReference>
<accession>A0A1M5T2M9</accession>
<sequence length="346" mass="37264">MLSLIELSGSPFEMGRALGRFGAQAAHSHLLSSSSWNSVMAWRGSDAASAMQMLVERHFPLIHQELLGLAAGLELPAQEVFLWNCRGDVWSMAPDGCTTVQLPLAAGPRIAHNEDGDPGFAGYCGIGQFAPDDGPRFASFVYPASIPGHTFAVNEHGLAMTVNNLRARQAAAGVPRMVLARALLNQSGLPQAVELLRSMPRAGGFHLSLAQRGHPELLSVEFTAMGVSAQAVRAPALHANHAVHDSMLGFPQVITDSSLHRQRRGNDLLRARTAGGADPADIDPFSILADQGDKPYPIYRDAPDDSDAENTMATADIHVGARRVAWDVYERPIQSARYRLIDARLV</sequence>
<dbReference type="OrthoDB" id="6793339at2"/>
<keyword evidence="3" id="KW-1185">Reference proteome</keyword>
<name>A0A1M5T2M9_9BURK</name>
<feature type="domain" description="Peptidase C45 hydrolase" evidence="1">
    <location>
        <begin position="110"/>
        <end position="323"/>
    </location>
</feature>
<dbReference type="STRING" id="658167.SAMN04488135_103253"/>
<dbReference type="InterPro" id="IPR005079">
    <property type="entry name" value="Peptidase_C45_hydrolase"/>
</dbReference>